<proteinExistence type="predicted"/>
<feature type="domain" description="Thioredoxin" evidence="2">
    <location>
        <begin position="49"/>
        <end position="193"/>
    </location>
</feature>
<dbReference type="SUPFAM" id="SSF52833">
    <property type="entry name" value="Thioredoxin-like"/>
    <property type="match status" value="1"/>
</dbReference>
<keyword evidence="1" id="KW-1133">Transmembrane helix</keyword>
<keyword evidence="1" id="KW-0812">Transmembrane</keyword>
<dbReference type="RefSeq" id="WP_070126235.1">
    <property type="nucleotide sequence ID" value="NZ_MDHN01000032.1"/>
</dbReference>
<keyword evidence="1" id="KW-0472">Membrane</keyword>
<gene>
    <name evidence="3" type="ORF">BFC18_15525</name>
</gene>
<accession>A0A1E7Z925</accession>
<evidence type="ECO:0000313" key="3">
    <source>
        <dbReference type="EMBL" id="OFC69987.1"/>
    </source>
</evidence>
<keyword evidence="4" id="KW-1185">Reference proteome</keyword>
<dbReference type="Gene3D" id="3.40.30.10">
    <property type="entry name" value="Glutaredoxin"/>
    <property type="match status" value="1"/>
</dbReference>
<evidence type="ECO:0000259" key="2">
    <source>
        <dbReference type="PROSITE" id="PS51352"/>
    </source>
</evidence>
<comment type="caution">
    <text evidence="3">The sequence shown here is derived from an EMBL/GenBank/DDBJ whole genome shotgun (WGS) entry which is preliminary data.</text>
</comment>
<protein>
    <submittedName>
        <fullName evidence="3">Methylamine dehydrogenase</fullName>
    </submittedName>
</protein>
<evidence type="ECO:0000313" key="4">
    <source>
        <dbReference type="Proteomes" id="UP000175691"/>
    </source>
</evidence>
<sequence length="200" mass="21849">MTNLLIASNVILWIAVIVLATMVFALVRQIGVLYERVAPAGALSINKQLKVGQDAPELDVINLKNQQTLHIGGKSPVEKCQLLFFVSPTCPMCKSLIGVAKSIAKEEQNWVDLVFASDGASSEIDTFIAAQKLEQSNFVNSEIVGKSFGVAKLPYAVLIDEKGTLQAMGIVNSREHIESLFNVKETGYASLQEYMQKNYA</sequence>
<dbReference type="PROSITE" id="PS51352">
    <property type="entry name" value="THIOREDOXIN_2"/>
    <property type="match status" value="1"/>
</dbReference>
<dbReference type="OrthoDB" id="9799347at2"/>
<dbReference type="EMBL" id="MDHN01000032">
    <property type="protein sequence ID" value="OFC69987.1"/>
    <property type="molecule type" value="Genomic_DNA"/>
</dbReference>
<dbReference type="STRING" id="1656094.BFC18_15525"/>
<organism evidence="3 4">
    <name type="scientific">Alteromonas confluentis</name>
    <dbReference type="NCBI Taxonomy" id="1656094"/>
    <lineage>
        <taxon>Bacteria</taxon>
        <taxon>Pseudomonadati</taxon>
        <taxon>Pseudomonadota</taxon>
        <taxon>Gammaproteobacteria</taxon>
        <taxon>Alteromonadales</taxon>
        <taxon>Alteromonadaceae</taxon>
        <taxon>Alteromonas/Salinimonas group</taxon>
        <taxon>Alteromonas</taxon>
    </lineage>
</organism>
<dbReference type="InterPro" id="IPR013766">
    <property type="entry name" value="Thioredoxin_domain"/>
</dbReference>
<dbReference type="AlphaFoldDB" id="A0A1E7Z925"/>
<feature type="transmembrane region" description="Helical" evidence="1">
    <location>
        <begin position="6"/>
        <end position="27"/>
    </location>
</feature>
<evidence type="ECO:0000256" key="1">
    <source>
        <dbReference type="SAM" id="Phobius"/>
    </source>
</evidence>
<reference evidence="3 4" key="1">
    <citation type="submission" date="2016-08" db="EMBL/GenBank/DDBJ databases">
        <authorList>
            <person name="Seilhamer J.J."/>
        </authorList>
    </citation>
    <scope>NUCLEOTIDE SEQUENCE [LARGE SCALE GENOMIC DNA]</scope>
    <source>
        <strain evidence="3 4">KCTC 42603</strain>
    </source>
</reference>
<name>A0A1E7Z925_9ALTE</name>
<dbReference type="InterPro" id="IPR036249">
    <property type="entry name" value="Thioredoxin-like_sf"/>
</dbReference>
<dbReference type="Proteomes" id="UP000175691">
    <property type="component" value="Unassembled WGS sequence"/>
</dbReference>